<dbReference type="EMBL" id="CAKASE010000047">
    <property type="protein sequence ID" value="CAG9562225.1"/>
    <property type="molecule type" value="Genomic_DNA"/>
</dbReference>
<name>A0A8J2W0D7_9NEOP</name>
<accession>A0A8J2W0D7</accession>
<dbReference type="PANTHER" id="PTHR16356">
    <property type="entry name" value="TRANSMEMBRANE AND COILED-COIL DOMAIN-CONTAINING PROTEIN 6 TMCO6"/>
    <property type="match status" value="1"/>
</dbReference>
<dbReference type="AlphaFoldDB" id="A0A8J2W0D7"/>
<evidence type="ECO:0000313" key="2">
    <source>
        <dbReference type="Proteomes" id="UP000789524"/>
    </source>
</evidence>
<gene>
    <name evidence="1" type="ORF">DCHRY22_LOCUS3593</name>
</gene>
<dbReference type="PANTHER" id="PTHR16356:SF1">
    <property type="entry name" value="TRANSMEMBRANE AND COILED-COIL DOMAIN-CONTAINING PROTEIN 6"/>
    <property type="match status" value="1"/>
</dbReference>
<proteinExistence type="predicted"/>
<dbReference type="InterPro" id="IPR011989">
    <property type="entry name" value="ARM-like"/>
</dbReference>
<keyword evidence="2" id="KW-1185">Reference proteome</keyword>
<dbReference type="OrthoDB" id="21522at2759"/>
<protein>
    <submittedName>
        <fullName evidence="1">(African queen) hypothetical protein</fullName>
    </submittedName>
</protein>
<organism evidence="1 2">
    <name type="scientific">Danaus chrysippus</name>
    <name type="common">African queen</name>
    <dbReference type="NCBI Taxonomy" id="151541"/>
    <lineage>
        <taxon>Eukaryota</taxon>
        <taxon>Metazoa</taxon>
        <taxon>Ecdysozoa</taxon>
        <taxon>Arthropoda</taxon>
        <taxon>Hexapoda</taxon>
        <taxon>Insecta</taxon>
        <taxon>Pterygota</taxon>
        <taxon>Neoptera</taxon>
        <taxon>Endopterygota</taxon>
        <taxon>Lepidoptera</taxon>
        <taxon>Glossata</taxon>
        <taxon>Ditrysia</taxon>
        <taxon>Papilionoidea</taxon>
        <taxon>Nymphalidae</taxon>
        <taxon>Danainae</taxon>
        <taxon>Danaini</taxon>
        <taxon>Danaina</taxon>
        <taxon>Danaus</taxon>
        <taxon>Anosia</taxon>
    </lineage>
</organism>
<sequence length="274" mass="30292">MGARDVAKTGRRGDPWGRPMSCSGRLLADDDDDEMEAGNLIYDCMRITSEIIAEISNKLHTKSSISAKELQILKNGLMDPKNVEIFLHVHGALRGLIRELTCSDIKKQCISAGCVCNLSLGDSGGCSIIAKAAGPYLNASLDNLTVELAVNCAWALGNLAGSDVKVCKILVTQGALNKLCKVYINEDIQNAVLYALLHFVYQLKDELRQARTLARNPANDYRTGNNYIFITDTLHIIMSREFPRTHFRSIIKQNSSQSHIFNTVTTKYQTGIRL</sequence>
<comment type="caution">
    <text evidence="1">The sequence shown here is derived from an EMBL/GenBank/DDBJ whole genome shotgun (WGS) entry which is preliminary data.</text>
</comment>
<dbReference type="Proteomes" id="UP000789524">
    <property type="component" value="Unassembled WGS sequence"/>
</dbReference>
<dbReference type="Gene3D" id="1.25.10.10">
    <property type="entry name" value="Leucine-rich Repeat Variant"/>
    <property type="match status" value="1"/>
</dbReference>
<evidence type="ECO:0000313" key="1">
    <source>
        <dbReference type="EMBL" id="CAG9562225.1"/>
    </source>
</evidence>
<reference evidence="1" key="1">
    <citation type="submission" date="2021-09" db="EMBL/GenBank/DDBJ databases">
        <authorList>
            <person name="Martin H S."/>
        </authorList>
    </citation>
    <scope>NUCLEOTIDE SEQUENCE</scope>
</reference>
<dbReference type="InterPro" id="IPR016024">
    <property type="entry name" value="ARM-type_fold"/>
</dbReference>
<dbReference type="SUPFAM" id="SSF48371">
    <property type="entry name" value="ARM repeat"/>
    <property type="match status" value="1"/>
</dbReference>